<evidence type="ECO:0000313" key="2">
    <source>
        <dbReference type="EMBL" id="CAB4550497.1"/>
    </source>
</evidence>
<keyword evidence="1" id="KW-0472">Membrane</keyword>
<feature type="transmembrane region" description="Helical" evidence="1">
    <location>
        <begin position="118"/>
        <end position="139"/>
    </location>
</feature>
<organism evidence="2">
    <name type="scientific">freshwater metagenome</name>
    <dbReference type="NCBI Taxonomy" id="449393"/>
    <lineage>
        <taxon>unclassified sequences</taxon>
        <taxon>metagenomes</taxon>
        <taxon>ecological metagenomes</taxon>
    </lineage>
</organism>
<evidence type="ECO:0000256" key="1">
    <source>
        <dbReference type="SAM" id="Phobius"/>
    </source>
</evidence>
<name>A0A6J6CGE6_9ZZZZ</name>
<feature type="transmembrane region" description="Helical" evidence="1">
    <location>
        <begin position="25"/>
        <end position="47"/>
    </location>
</feature>
<gene>
    <name evidence="2" type="ORF">UFOPK1358_01595</name>
</gene>
<accession>A0A6J6CGE6</accession>
<feature type="transmembrane region" description="Helical" evidence="1">
    <location>
        <begin position="59"/>
        <end position="79"/>
    </location>
</feature>
<reference evidence="2" key="1">
    <citation type="submission" date="2020-05" db="EMBL/GenBank/DDBJ databases">
        <authorList>
            <person name="Chiriac C."/>
            <person name="Salcher M."/>
            <person name="Ghai R."/>
            <person name="Kavagutti S V."/>
        </authorList>
    </citation>
    <scope>NUCLEOTIDE SEQUENCE</scope>
</reference>
<sequence length="166" mass="17259">MSSPQGRSEPGPTGIVLPEMSPIQALWRGAVSALVVVLPVGVLNQYLVSSGELSGVSPVAILFWLLILLGGASGGWAVIRLSPQAPLPYAAGASAIAYLIVQSIGVILRLIGNKPIGWLGYPLLALFMATCGTLGGMYARRWLRQNDSAAPASATGLSGSTEREFE</sequence>
<dbReference type="AlphaFoldDB" id="A0A6J6CGE6"/>
<keyword evidence="1" id="KW-0812">Transmembrane</keyword>
<proteinExistence type="predicted"/>
<dbReference type="EMBL" id="CAEZSF010000189">
    <property type="protein sequence ID" value="CAB4550497.1"/>
    <property type="molecule type" value="Genomic_DNA"/>
</dbReference>
<keyword evidence="1" id="KW-1133">Transmembrane helix</keyword>
<feature type="transmembrane region" description="Helical" evidence="1">
    <location>
        <begin position="91"/>
        <end position="112"/>
    </location>
</feature>
<protein>
    <submittedName>
        <fullName evidence="2">Unannotated protein</fullName>
    </submittedName>
</protein>